<organism evidence="2">
    <name type="scientific">Arundo donax</name>
    <name type="common">Giant reed</name>
    <name type="synonym">Donax arundinaceus</name>
    <dbReference type="NCBI Taxonomy" id="35708"/>
    <lineage>
        <taxon>Eukaryota</taxon>
        <taxon>Viridiplantae</taxon>
        <taxon>Streptophyta</taxon>
        <taxon>Embryophyta</taxon>
        <taxon>Tracheophyta</taxon>
        <taxon>Spermatophyta</taxon>
        <taxon>Magnoliopsida</taxon>
        <taxon>Liliopsida</taxon>
        <taxon>Poales</taxon>
        <taxon>Poaceae</taxon>
        <taxon>PACMAD clade</taxon>
        <taxon>Arundinoideae</taxon>
        <taxon>Arundineae</taxon>
        <taxon>Arundo</taxon>
    </lineage>
</organism>
<evidence type="ECO:0000256" key="1">
    <source>
        <dbReference type="SAM" id="MobiDB-lite"/>
    </source>
</evidence>
<dbReference type="AlphaFoldDB" id="A0A0A8Z827"/>
<name>A0A0A8Z827_ARUDO</name>
<sequence>MRISHERANSNPPPKATPSTTAIEGIDIACLYNL</sequence>
<proteinExistence type="predicted"/>
<reference evidence="2" key="2">
    <citation type="journal article" date="2015" name="Data Brief">
        <title>Shoot transcriptome of the giant reed, Arundo donax.</title>
        <authorList>
            <person name="Barrero R.A."/>
            <person name="Guerrero F.D."/>
            <person name="Moolhuijzen P."/>
            <person name="Goolsby J.A."/>
            <person name="Tidwell J."/>
            <person name="Bellgard S.E."/>
            <person name="Bellgard M.I."/>
        </authorList>
    </citation>
    <scope>NUCLEOTIDE SEQUENCE</scope>
    <source>
        <tissue evidence="2">Shoot tissue taken approximately 20 cm above the soil surface</tissue>
    </source>
</reference>
<protein>
    <submittedName>
        <fullName evidence="2">Methylglutaconyl-CoA hydratase</fullName>
    </submittedName>
</protein>
<dbReference type="EMBL" id="GBRH01264062">
    <property type="protein sequence ID" value="JAD33833.1"/>
    <property type="molecule type" value="Transcribed_RNA"/>
</dbReference>
<evidence type="ECO:0000313" key="2">
    <source>
        <dbReference type="EMBL" id="JAD33833.1"/>
    </source>
</evidence>
<feature type="region of interest" description="Disordered" evidence="1">
    <location>
        <begin position="1"/>
        <end position="21"/>
    </location>
</feature>
<reference evidence="2" key="1">
    <citation type="submission" date="2014-09" db="EMBL/GenBank/DDBJ databases">
        <authorList>
            <person name="Magalhaes I.L.F."/>
            <person name="Oliveira U."/>
            <person name="Santos F.R."/>
            <person name="Vidigal T.H.D.A."/>
            <person name="Brescovit A.D."/>
            <person name="Santos A.J."/>
        </authorList>
    </citation>
    <scope>NUCLEOTIDE SEQUENCE</scope>
    <source>
        <tissue evidence="2">Shoot tissue taken approximately 20 cm above the soil surface</tissue>
    </source>
</reference>
<accession>A0A0A8Z827</accession>